<dbReference type="OrthoDB" id="4357148at2759"/>
<evidence type="ECO:0000256" key="1">
    <source>
        <dbReference type="SAM" id="MobiDB-lite"/>
    </source>
</evidence>
<feature type="region of interest" description="Disordered" evidence="1">
    <location>
        <begin position="1"/>
        <end position="20"/>
    </location>
</feature>
<dbReference type="EMBL" id="CAJHIA010000024">
    <property type="protein sequence ID" value="CAD6447138.1"/>
    <property type="molecule type" value="Genomic_DNA"/>
</dbReference>
<evidence type="ECO:0000313" key="2">
    <source>
        <dbReference type="EMBL" id="CAD6447138.1"/>
    </source>
</evidence>
<gene>
    <name evidence="2" type="ORF">SCLTRI_LOCUS6931</name>
</gene>
<protein>
    <submittedName>
        <fullName evidence="2">231231ae-e31a-4467-9de6-ba34bc289f1e</fullName>
    </submittedName>
</protein>
<feature type="region of interest" description="Disordered" evidence="1">
    <location>
        <begin position="85"/>
        <end position="159"/>
    </location>
</feature>
<comment type="caution">
    <text evidence="2">The sequence shown here is derived from an EMBL/GenBank/DDBJ whole genome shotgun (WGS) entry which is preliminary data.</text>
</comment>
<accession>A0A8H2VZ87</accession>
<feature type="compositionally biased region" description="Basic and acidic residues" evidence="1">
    <location>
        <begin position="115"/>
        <end position="142"/>
    </location>
</feature>
<sequence length="159" mass="17607">MYDVTTVLPRSRVPRQRASSSKVQLRSVQVALSPPVFSPNSLNKTYTSFFRKEAANSKPSYQIHITKTTNFIMSAKVEVVPEGDYRDDSYVSGSGDKDEPVQVQSDDAPVEETAEDRVGIDESNIVDEKTRHAKPVDTYREPGDEEGLPENSGRSAVAQ</sequence>
<dbReference type="AlphaFoldDB" id="A0A8H2VZ87"/>
<proteinExistence type="predicted"/>
<organism evidence="2 3">
    <name type="scientific">Sclerotinia trifoliorum</name>
    <dbReference type="NCBI Taxonomy" id="28548"/>
    <lineage>
        <taxon>Eukaryota</taxon>
        <taxon>Fungi</taxon>
        <taxon>Dikarya</taxon>
        <taxon>Ascomycota</taxon>
        <taxon>Pezizomycotina</taxon>
        <taxon>Leotiomycetes</taxon>
        <taxon>Helotiales</taxon>
        <taxon>Sclerotiniaceae</taxon>
        <taxon>Sclerotinia</taxon>
    </lineage>
</organism>
<evidence type="ECO:0000313" key="3">
    <source>
        <dbReference type="Proteomes" id="UP000624404"/>
    </source>
</evidence>
<keyword evidence="3" id="KW-1185">Reference proteome</keyword>
<dbReference type="Proteomes" id="UP000624404">
    <property type="component" value="Unassembled WGS sequence"/>
</dbReference>
<reference evidence="2" key="1">
    <citation type="submission" date="2020-10" db="EMBL/GenBank/DDBJ databases">
        <authorList>
            <person name="Kusch S."/>
        </authorList>
    </citation>
    <scope>NUCLEOTIDE SEQUENCE</scope>
    <source>
        <strain evidence="2">SwB9</strain>
    </source>
</reference>
<name>A0A8H2VZ87_9HELO</name>
<feature type="compositionally biased region" description="Basic and acidic residues" evidence="1">
    <location>
        <begin position="85"/>
        <end position="100"/>
    </location>
</feature>